<dbReference type="OrthoDB" id="6430326at2759"/>
<dbReference type="InterPro" id="IPR029034">
    <property type="entry name" value="Cystine-knot_cytokine"/>
</dbReference>
<sequence length="190" mass="21322">MHKRCSCRRPRKRCVKIESTRSNVVSVMPECVILDRCEGVCPPLMTCDPKSVEKVHVPVIYLNLVLTDKGPDVVPECSTAEVERHLKCGCACAIKKEDCDDEKQEEFCLKRDIIVKALFFPWSVVWDPLSEVRLFSPRGTAKNRFCSTVFGVARSSGELLVNARTSKASESTDRNLSAVPTGYCRLVRLV</sequence>
<dbReference type="SUPFAM" id="SSF57501">
    <property type="entry name" value="Cystine-knot cytokines"/>
    <property type="match status" value="1"/>
</dbReference>
<dbReference type="GO" id="GO:0008083">
    <property type="term" value="F:growth factor activity"/>
    <property type="evidence" value="ECO:0007669"/>
    <property type="project" value="InterPro"/>
</dbReference>
<keyword evidence="3" id="KW-1185">Reference proteome</keyword>
<comment type="caution">
    <text evidence="2">The sequence shown here is derived from an EMBL/GenBank/DDBJ whole genome shotgun (WGS) entry which is preliminary data.</text>
</comment>
<protein>
    <recommendedName>
        <fullName evidence="1">Platelet-derived growth factor (PDGF) family profile domain-containing protein</fullName>
    </recommendedName>
</protein>
<dbReference type="InterPro" id="IPR000072">
    <property type="entry name" value="PDGF/VEGF_dom"/>
</dbReference>
<dbReference type="GO" id="GO:0016020">
    <property type="term" value="C:membrane"/>
    <property type="evidence" value="ECO:0007669"/>
    <property type="project" value="InterPro"/>
</dbReference>
<organism evidence="2 3">
    <name type="scientific">Araneus ventricosus</name>
    <name type="common">Orbweaver spider</name>
    <name type="synonym">Epeira ventricosa</name>
    <dbReference type="NCBI Taxonomy" id="182803"/>
    <lineage>
        <taxon>Eukaryota</taxon>
        <taxon>Metazoa</taxon>
        <taxon>Ecdysozoa</taxon>
        <taxon>Arthropoda</taxon>
        <taxon>Chelicerata</taxon>
        <taxon>Arachnida</taxon>
        <taxon>Araneae</taxon>
        <taxon>Araneomorphae</taxon>
        <taxon>Entelegynae</taxon>
        <taxon>Araneoidea</taxon>
        <taxon>Araneidae</taxon>
        <taxon>Araneus</taxon>
    </lineage>
</organism>
<reference evidence="2 3" key="1">
    <citation type="journal article" date="2019" name="Sci. Rep.">
        <title>Orb-weaving spider Araneus ventricosus genome elucidates the spidroin gene catalogue.</title>
        <authorList>
            <person name="Kono N."/>
            <person name="Nakamura H."/>
            <person name="Ohtoshi R."/>
            <person name="Moran D.A.P."/>
            <person name="Shinohara A."/>
            <person name="Yoshida Y."/>
            <person name="Fujiwara M."/>
            <person name="Mori M."/>
            <person name="Tomita M."/>
            <person name="Arakawa K."/>
        </authorList>
    </citation>
    <scope>NUCLEOTIDE SEQUENCE [LARGE SCALE GENOMIC DNA]</scope>
</reference>
<feature type="domain" description="Platelet-derived growth factor (PDGF) family profile" evidence="1">
    <location>
        <begin position="18"/>
        <end position="90"/>
    </location>
</feature>
<evidence type="ECO:0000313" key="3">
    <source>
        <dbReference type="Proteomes" id="UP000499080"/>
    </source>
</evidence>
<dbReference type="EMBL" id="BGPR01004370">
    <property type="protein sequence ID" value="GBM98911.1"/>
    <property type="molecule type" value="Genomic_DNA"/>
</dbReference>
<evidence type="ECO:0000313" key="2">
    <source>
        <dbReference type="EMBL" id="GBM98911.1"/>
    </source>
</evidence>
<dbReference type="Gene3D" id="2.10.90.10">
    <property type="entry name" value="Cystine-knot cytokines"/>
    <property type="match status" value="1"/>
</dbReference>
<proteinExistence type="predicted"/>
<accession>A0A4Y2K9A2</accession>
<dbReference type="AlphaFoldDB" id="A0A4Y2K9A2"/>
<name>A0A4Y2K9A2_ARAVE</name>
<evidence type="ECO:0000259" key="1">
    <source>
        <dbReference type="PROSITE" id="PS50278"/>
    </source>
</evidence>
<gene>
    <name evidence="2" type="ORF">AVEN_151470_1</name>
</gene>
<dbReference type="Proteomes" id="UP000499080">
    <property type="component" value="Unassembled WGS sequence"/>
</dbReference>
<dbReference type="PROSITE" id="PS50278">
    <property type="entry name" value="PDGF_2"/>
    <property type="match status" value="1"/>
</dbReference>